<dbReference type="InterPro" id="IPR011333">
    <property type="entry name" value="SKP1/BTB/POZ_sf"/>
</dbReference>
<protein>
    <submittedName>
        <fullName evidence="2">Uncharacterized protein</fullName>
    </submittedName>
</protein>
<dbReference type="EMBL" id="JASBNA010000016">
    <property type="protein sequence ID" value="KAK7686552.1"/>
    <property type="molecule type" value="Genomic_DNA"/>
</dbReference>
<dbReference type="Proteomes" id="UP001385951">
    <property type="component" value="Unassembled WGS sequence"/>
</dbReference>
<feature type="compositionally biased region" description="Acidic residues" evidence="1">
    <location>
        <begin position="241"/>
        <end position="277"/>
    </location>
</feature>
<keyword evidence="3" id="KW-1185">Reference proteome</keyword>
<dbReference type="Gene3D" id="3.30.710.10">
    <property type="entry name" value="Potassium Channel Kv1.1, Chain A"/>
    <property type="match status" value="1"/>
</dbReference>
<comment type="caution">
    <text evidence="2">The sequence shown here is derived from an EMBL/GenBank/DDBJ whole genome shotgun (WGS) entry which is preliminary data.</text>
</comment>
<gene>
    <name evidence="2" type="ORF">QCA50_010152</name>
</gene>
<evidence type="ECO:0000313" key="3">
    <source>
        <dbReference type="Proteomes" id="UP001385951"/>
    </source>
</evidence>
<reference evidence="2 3" key="1">
    <citation type="submission" date="2022-09" db="EMBL/GenBank/DDBJ databases">
        <authorList>
            <person name="Palmer J.M."/>
        </authorList>
    </citation>
    <scope>NUCLEOTIDE SEQUENCE [LARGE SCALE GENOMIC DNA]</scope>
    <source>
        <strain evidence="2 3">DSM 7382</strain>
    </source>
</reference>
<evidence type="ECO:0000313" key="2">
    <source>
        <dbReference type="EMBL" id="KAK7686552.1"/>
    </source>
</evidence>
<accession>A0AAW0G4V6</accession>
<evidence type="ECO:0000256" key="1">
    <source>
        <dbReference type="SAM" id="MobiDB-lite"/>
    </source>
</evidence>
<sequence>MASDPIPFTKASLDLNVQFRLDGLGDFFALPKARTIQTRTIAPGFRFKLSSESRDNKSKGGRSIAIVFRILPDPENLCLPLHLSLVCKSLSGHKTYKDKTIKKPEILVHRVNQSWGIGILYKLEYDKDPLLQKDDAVMVEISLCCEPITEHIVSNPSLDLVRRYRQQAQPSYSDRDLRFIAYSSVRSHSKLNSPRTLYCSSDVLRKYGIDVHKLEETGLASTVQELDDENLEGQYEPSPEMLEEDSDMEYAESELEMDEDKDKDKDDEDIIVAESEELATTQQASHSKVEDQDDDMSGRPVNETIATKLSKPTPVTGVQTMAVTAVAADTWEAFLHWLYTGQIMFAPLLRSDNRQRFIEVYMENNPDMIRPCSCRSMYHIAAKLDIPPLKAIALRFFKEFLTKDIAFDELFDEFSAKYPEVKDITLNVVVQNWTTIRNTGNVEQKMTLIASGGLPHAGPIVAELLKRAAL</sequence>
<organism evidence="2 3">
    <name type="scientific">Cerrena zonata</name>
    <dbReference type="NCBI Taxonomy" id="2478898"/>
    <lineage>
        <taxon>Eukaryota</taxon>
        <taxon>Fungi</taxon>
        <taxon>Dikarya</taxon>
        <taxon>Basidiomycota</taxon>
        <taxon>Agaricomycotina</taxon>
        <taxon>Agaricomycetes</taxon>
        <taxon>Polyporales</taxon>
        <taxon>Cerrenaceae</taxon>
        <taxon>Cerrena</taxon>
    </lineage>
</organism>
<feature type="region of interest" description="Disordered" evidence="1">
    <location>
        <begin position="222"/>
        <end position="298"/>
    </location>
</feature>
<name>A0AAW0G4V6_9APHY</name>
<dbReference type="AlphaFoldDB" id="A0AAW0G4V6"/>
<proteinExistence type="predicted"/>